<gene>
    <name evidence="1" type="ORF">K8V40_02655</name>
</gene>
<name>A0A921HJ54_9BACT</name>
<reference evidence="1" key="2">
    <citation type="submission" date="2021-09" db="EMBL/GenBank/DDBJ databases">
        <authorList>
            <person name="Gilroy R."/>
        </authorList>
    </citation>
    <scope>NUCLEOTIDE SEQUENCE</scope>
    <source>
        <strain evidence="1">9794</strain>
    </source>
</reference>
<proteinExistence type="predicted"/>
<dbReference type="SUPFAM" id="SSF48452">
    <property type="entry name" value="TPR-like"/>
    <property type="match status" value="1"/>
</dbReference>
<dbReference type="Gene3D" id="1.25.40.390">
    <property type="match status" value="2"/>
</dbReference>
<evidence type="ECO:0000313" key="2">
    <source>
        <dbReference type="Proteomes" id="UP000722357"/>
    </source>
</evidence>
<protein>
    <submittedName>
        <fullName evidence="1">RagB/SusD family nutrient uptake outer membrane protein</fullName>
    </submittedName>
</protein>
<sequence length="741" mass="83204">MMFKRFLFWGGLASLSLFSSCGEDENTSEDIRPETYEISGKAEPFLAGSAVAVLPLKADMQGTGEVFTTTVKDVWGNFSLGPTQLTTPYAELFSTGYFFSLGYGDNMSESTLTLSGLADLSVTSVFNINVLTHLKVQRIRKLVADGKSFSEANMQAQNELLSAFGLQRYAGTDVSSFSMTAGTDEAGVLIAVSWLLSSEGYNENIFLNLPKVSKEFGENGIFSETTKAQMREVKKSPYSLSNLRDNIIWWYKKQGVEVKVKELTHFIDWDEDGTAGNETLGEGQEVTLETTELEVPNEGGDYTINFSSPIPLYLEPMEDGPSVIGPDTFWKDMYEGGETVDIVLDKKIEGQQLVLKIGKLKSRSAKVLTVNLYDCLNNVLGSVKITQQGDKNAALPRLGENSKYVVSAMALSLAEGFSRMNLIEQYYHYNKYASFVTQRVSPTNSEISDMWNSFYTVNNRNLMFKDTEADRLSIYQEYCGAFSALYYYYMVVVWGDVPYINDYDFYQGVNFNISRTSQNDIFDKLEKDLLASIDYFEEKRNRSLSGDANDYFFLSKDVARILLADVYMYRGKYGQAEGLLARVVENGFYSLDASDYSKPETINRLLEEGDGPETVFAVYTDHGTRSDVTVSLPPVVPVMTYTDVVLSYAECLYKNGKTSEAQLQVNEVKSAKGIQMTGSNVLEEIRDIRMRMLLYGVSNFTFMKRNGFAESVYGVEKYRLLWPIPQRELDVNPSMTPNPGY</sequence>
<accession>A0A921HJ54</accession>
<reference evidence="1" key="1">
    <citation type="journal article" date="2021" name="PeerJ">
        <title>Extensive microbial diversity within the chicken gut microbiome revealed by metagenomics and culture.</title>
        <authorList>
            <person name="Gilroy R."/>
            <person name="Ravi A."/>
            <person name="Getino M."/>
            <person name="Pursley I."/>
            <person name="Horton D.L."/>
            <person name="Alikhan N.F."/>
            <person name="Baker D."/>
            <person name="Gharbi K."/>
            <person name="Hall N."/>
            <person name="Watson M."/>
            <person name="Adriaenssens E.M."/>
            <person name="Foster-Nyarko E."/>
            <person name="Jarju S."/>
            <person name="Secka A."/>
            <person name="Antonio M."/>
            <person name="Oren A."/>
            <person name="Chaudhuri R.R."/>
            <person name="La Ragione R."/>
            <person name="Hildebrand F."/>
            <person name="Pallen M.J."/>
        </authorList>
    </citation>
    <scope>NUCLEOTIDE SEQUENCE</scope>
    <source>
        <strain evidence="1">9794</strain>
    </source>
</reference>
<dbReference type="GO" id="GO:0009279">
    <property type="term" value="C:cell outer membrane"/>
    <property type="evidence" value="ECO:0007669"/>
    <property type="project" value="UniProtKB-SubCell"/>
</dbReference>
<dbReference type="PROSITE" id="PS51257">
    <property type="entry name" value="PROKAR_LIPOPROTEIN"/>
    <property type="match status" value="1"/>
</dbReference>
<comment type="caution">
    <text evidence="1">The sequence shown here is derived from an EMBL/GenBank/DDBJ whole genome shotgun (WGS) entry which is preliminary data.</text>
</comment>
<evidence type="ECO:0000313" key="1">
    <source>
        <dbReference type="EMBL" id="HJF80541.1"/>
    </source>
</evidence>
<dbReference type="Proteomes" id="UP000722357">
    <property type="component" value="Unassembled WGS sequence"/>
</dbReference>
<organism evidence="1 2">
    <name type="scientific">Phocaeicola plebeius</name>
    <dbReference type="NCBI Taxonomy" id="310297"/>
    <lineage>
        <taxon>Bacteria</taxon>
        <taxon>Pseudomonadati</taxon>
        <taxon>Bacteroidota</taxon>
        <taxon>Bacteroidia</taxon>
        <taxon>Bacteroidales</taxon>
        <taxon>Bacteroidaceae</taxon>
        <taxon>Phocaeicola</taxon>
    </lineage>
</organism>
<dbReference type="InterPro" id="IPR011990">
    <property type="entry name" value="TPR-like_helical_dom_sf"/>
</dbReference>
<dbReference type="EMBL" id="DYWE01000031">
    <property type="protein sequence ID" value="HJF80541.1"/>
    <property type="molecule type" value="Genomic_DNA"/>
</dbReference>
<dbReference type="AlphaFoldDB" id="A0A921HJ54"/>